<feature type="non-terminal residue" evidence="2">
    <location>
        <position position="192"/>
    </location>
</feature>
<dbReference type="EMBL" id="BKCJ011133352">
    <property type="protein sequence ID" value="GFC91725.1"/>
    <property type="molecule type" value="Genomic_DNA"/>
</dbReference>
<evidence type="ECO:0000256" key="1">
    <source>
        <dbReference type="SAM" id="MobiDB-lite"/>
    </source>
</evidence>
<feature type="non-terminal residue" evidence="2">
    <location>
        <position position="1"/>
    </location>
</feature>
<gene>
    <name evidence="2" type="ORF">Tci_863695</name>
</gene>
<sequence>SDRLRDEAQRENEEFLKTVDENMQKIIKEQVKEQVKVQVSNDVAADLSKMDLKKILIEKMEGNKSIQRSDEQRNLYKALFEAYESDKIILDTNEETVTLERRRDDDADKDEEPFAGPDRGSKRRREGKEPESASAPTETATRSTGRSTQGSRSRQASASQSALVEEPMQTTSQMEEPSHSEFYTCAEDQPIV</sequence>
<dbReference type="AlphaFoldDB" id="A0A699S2V7"/>
<accession>A0A699S2V7</accession>
<feature type="region of interest" description="Disordered" evidence="1">
    <location>
        <begin position="90"/>
        <end position="192"/>
    </location>
</feature>
<feature type="compositionally biased region" description="Low complexity" evidence="1">
    <location>
        <begin position="139"/>
        <end position="162"/>
    </location>
</feature>
<proteinExistence type="predicted"/>
<protein>
    <submittedName>
        <fullName evidence="2">Uncharacterized protein</fullName>
    </submittedName>
</protein>
<name>A0A699S2V7_TANCI</name>
<comment type="caution">
    <text evidence="2">The sequence shown here is derived from an EMBL/GenBank/DDBJ whole genome shotgun (WGS) entry which is preliminary data.</text>
</comment>
<reference evidence="2" key="1">
    <citation type="journal article" date="2019" name="Sci. Rep.">
        <title>Draft genome of Tanacetum cinerariifolium, the natural source of mosquito coil.</title>
        <authorList>
            <person name="Yamashiro T."/>
            <person name="Shiraishi A."/>
            <person name="Satake H."/>
            <person name="Nakayama K."/>
        </authorList>
    </citation>
    <scope>NUCLEOTIDE SEQUENCE</scope>
</reference>
<organism evidence="2">
    <name type="scientific">Tanacetum cinerariifolium</name>
    <name type="common">Dalmatian daisy</name>
    <name type="synonym">Chrysanthemum cinerariifolium</name>
    <dbReference type="NCBI Taxonomy" id="118510"/>
    <lineage>
        <taxon>Eukaryota</taxon>
        <taxon>Viridiplantae</taxon>
        <taxon>Streptophyta</taxon>
        <taxon>Embryophyta</taxon>
        <taxon>Tracheophyta</taxon>
        <taxon>Spermatophyta</taxon>
        <taxon>Magnoliopsida</taxon>
        <taxon>eudicotyledons</taxon>
        <taxon>Gunneridae</taxon>
        <taxon>Pentapetalae</taxon>
        <taxon>asterids</taxon>
        <taxon>campanulids</taxon>
        <taxon>Asterales</taxon>
        <taxon>Asteraceae</taxon>
        <taxon>Asteroideae</taxon>
        <taxon>Anthemideae</taxon>
        <taxon>Anthemidinae</taxon>
        <taxon>Tanacetum</taxon>
    </lineage>
</organism>
<evidence type="ECO:0000313" key="2">
    <source>
        <dbReference type="EMBL" id="GFC91725.1"/>
    </source>
</evidence>